<organism evidence="3 4">
    <name type="scientific">Phytophthora kernoviae</name>
    <dbReference type="NCBI Taxonomy" id="325452"/>
    <lineage>
        <taxon>Eukaryota</taxon>
        <taxon>Sar</taxon>
        <taxon>Stramenopiles</taxon>
        <taxon>Oomycota</taxon>
        <taxon>Peronosporomycetes</taxon>
        <taxon>Peronosporales</taxon>
        <taxon>Peronosporaceae</taxon>
        <taxon>Phytophthora</taxon>
    </lineage>
</organism>
<dbReference type="Proteomes" id="UP000284657">
    <property type="component" value="Unassembled WGS sequence"/>
</dbReference>
<evidence type="ECO:0000313" key="2">
    <source>
        <dbReference type="EMBL" id="RLN51805.1"/>
    </source>
</evidence>
<feature type="compositionally biased region" description="Polar residues" evidence="1">
    <location>
        <begin position="957"/>
        <end position="968"/>
    </location>
</feature>
<feature type="compositionally biased region" description="Basic and acidic residues" evidence="1">
    <location>
        <begin position="1035"/>
        <end position="1049"/>
    </location>
</feature>
<name>A0A3F2RPQ0_9STRA</name>
<protein>
    <submittedName>
        <fullName evidence="3">Uncharacterized protein</fullName>
    </submittedName>
</protein>
<comment type="caution">
    <text evidence="3">The sequence shown here is derived from an EMBL/GenBank/DDBJ whole genome shotgun (WGS) entry which is preliminary data.</text>
</comment>
<feature type="compositionally biased region" description="Acidic residues" evidence="1">
    <location>
        <begin position="944"/>
        <end position="955"/>
    </location>
</feature>
<accession>A0A3F2RPQ0</accession>
<dbReference type="OrthoDB" id="78779at2759"/>
<feature type="region of interest" description="Disordered" evidence="1">
    <location>
        <begin position="985"/>
        <end position="1049"/>
    </location>
</feature>
<evidence type="ECO:0000313" key="3">
    <source>
        <dbReference type="EMBL" id="RLN61456.1"/>
    </source>
</evidence>
<dbReference type="EMBL" id="MBDO02000156">
    <property type="protein sequence ID" value="RLN61456.1"/>
    <property type="molecule type" value="Genomic_DNA"/>
</dbReference>
<dbReference type="AlphaFoldDB" id="A0A3F2RPQ0"/>
<gene>
    <name evidence="2" type="ORF">BBJ29_002459</name>
    <name evidence="3" type="ORF">BBP00_00005395</name>
</gene>
<feature type="region of interest" description="Disordered" evidence="1">
    <location>
        <begin position="939"/>
        <end position="968"/>
    </location>
</feature>
<evidence type="ECO:0000256" key="1">
    <source>
        <dbReference type="SAM" id="MobiDB-lite"/>
    </source>
</evidence>
<feature type="region of interest" description="Disordered" evidence="1">
    <location>
        <begin position="325"/>
        <end position="352"/>
    </location>
</feature>
<evidence type="ECO:0000313" key="4">
    <source>
        <dbReference type="Proteomes" id="UP000277300"/>
    </source>
</evidence>
<dbReference type="Proteomes" id="UP000277300">
    <property type="component" value="Unassembled WGS sequence"/>
</dbReference>
<reference evidence="4 5" key="1">
    <citation type="submission" date="2018-07" db="EMBL/GenBank/DDBJ databases">
        <title>Genome sequencing of oomycete isolates from Chile give support for New Zealand origin for Phytophthora kernoviae and make available the first Nothophytophthora sp. genome.</title>
        <authorList>
            <person name="Studholme D.J."/>
            <person name="Sanfuentes E."/>
            <person name="Panda P."/>
            <person name="Hill R."/>
            <person name="Sambles C."/>
            <person name="Grant M."/>
            <person name="Williams N.M."/>
            <person name="Mcdougal R.L."/>
        </authorList>
    </citation>
    <scope>NUCLEOTIDE SEQUENCE [LARGE SCALE GENOMIC DNA]</scope>
    <source>
        <strain evidence="3">Chile6</strain>
        <strain evidence="2">Chile7</strain>
    </source>
</reference>
<feature type="compositionally biased region" description="Acidic residues" evidence="1">
    <location>
        <begin position="1010"/>
        <end position="1034"/>
    </location>
</feature>
<evidence type="ECO:0000313" key="5">
    <source>
        <dbReference type="Proteomes" id="UP000284657"/>
    </source>
</evidence>
<feature type="compositionally biased region" description="Basic and acidic residues" evidence="1">
    <location>
        <begin position="991"/>
        <end position="1007"/>
    </location>
</feature>
<proteinExistence type="predicted"/>
<sequence>MAGDVAYVQVSSGSSRATLGLYSGMSASELQMLARSALQQRGGPCSGFLVTPTATTRSSRKKKVQGSVQRIVPLSLACQAPELLSGRVFALIAPLSTSQSALEPKNEAPRLSTGSARLERLVAALEAENHLSSFEKELLLHLCEQQKAKVLTVLHSGQSAIQKKQFLLRMLKPGERTAAGPFEAVQEQKPPKRVELPIYKNQDEATLHAELVSKRVAAFGRRVFSPQVQTQVVLLASGCRDKWMNDAIHRKDGVRFTTTMELLGVVERLLDKHALPEEHGAHLLELVLGENRVLLSALQSYKMDGSLLDLETTAKRLAALGCDPPKPIVSKTGKSPKKSTKQLETRNSPARSAVHAVVTTPSAVSVVRSLHAQHMLTSLELDIVQALVAQDDTQALRILRDFEQSDHRDVNALRDALVSIVEEITMELGDEEKAAAAFARGVDDAVRDQNEWRGNNGNDSSVSWQQHVGFLLEQWQTRRLLTPADATTLRRMISQRHNLLESAYEVYEGDGDASELLDTLQRVAKLQQQIEQTQVVPKSNDHSPRQRPQLEDVVRQMQRRGSLQPSDAAGLLLLFRGGNEALQAADEAFQADGDVHELEETLLLVVKHAKFGEEEATDESQAVSRLVAELGKSGRLDKWQIQLLLSLIKSNDVRLLAAVDVYNEDQNAEELVDTLEILVELAAWERHRRAMVHDWIPPLAQSGKLPRGGAERLVHLVKERDDRVVAALVVYLSDGNKEEFVDTLARIACLEAMKRKNVNSPVASQAVSKRDEAEEGHLVLALLKELEDSGVVTYTEREYVETLVCNGDPRMLAALDVLATTHDAEDFGDTARRILAVADKKDDINDTKDAKDAKDAKIGKDAIVDKGANRAIQEAAPSSPSALVVGRIEKQLMHLVSELELSEVQAKVLRTAISERHEDVASATETYLQAKNGISLSAVQESETASDEVVEDAELDTQAQKKNNNSNLDEAEGQLKEALHELAKRLAPSEPEQRDHKRGESELKLNEQEQVVEEEREEAPTQEEEDVGQSDEKEEEKLEEGKLEEEKLEKEKKLWDNEEQFHYLLKKVSASAGSGGLLNEVEKVLKSQIMYFRLRVLTDW</sequence>
<dbReference type="EMBL" id="MBAD02001794">
    <property type="protein sequence ID" value="RLN51805.1"/>
    <property type="molecule type" value="Genomic_DNA"/>
</dbReference>